<evidence type="ECO:0008006" key="4">
    <source>
        <dbReference type="Google" id="ProtNLM"/>
    </source>
</evidence>
<evidence type="ECO:0000313" key="2">
    <source>
        <dbReference type="EMBL" id="SNS28817.1"/>
    </source>
</evidence>
<dbReference type="InterPro" id="IPR036514">
    <property type="entry name" value="SGNH_hydro_sf"/>
</dbReference>
<protein>
    <recommendedName>
        <fullName evidence="4">PEP-CTERM sorting domain-containing protein</fullName>
    </recommendedName>
</protein>
<gene>
    <name evidence="2" type="ORF">SAMN06295955_101154</name>
</gene>
<feature type="chain" id="PRO_5013325944" description="PEP-CTERM sorting domain-containing protein" evidence="1">
    <location>
        <begin position="25"/>
        <end position="294"/>
    </location>
</feature>
<organism evidence="2 3">
    <name type="scientific">Sphingopyxis indica</name>
    <dbReference type="NCBI Taxonomy" id="436663"/>
    <lineage>
        <taxon>Bacteria</taxon>
        <taxon>Pseudomonadati</taxon>
        <taxon>Pseudomonadota</taxon>
        <taxon>Alphaproteobacteria</taxon>
        <taxon>Sphingomonadales</taxon>
        <taxon>Sphingomonadaceae</taxon>
        <taxon>Sphingopyxis</taxon>
    </lineage>
</organism>
<dbReference type="AlphaFoldDB" id="A0A239D953"/>
<feature type="signal peptide" evidence="1">
    <location>
        <begin position="1"/>
        <end position="24"/>
    </location>
</feature>
<keyword evidence="1" id="KW-0732">Signal</keyword>
<dbReference type="SUPFAM" id="SSF52266">
    <property type="entry name" value="SGNH hydrolase"/>
    <property type="match status" value="1"/>
</dbReference>
<dbReference type="Proteomes" id="UP000198339">
    <property type="component" value="Unassembled WGS sequence"/>
</dbReference>
<accession>A0A239D953</accession>
<dbReference type="OrthoDB" id="7443339at2"/>
<sequence length="294" mass="31376">MTIFRFLNGLLLATALAATPAARADEPRSILFIGNSFTQGANSAVLRYRVDTVTDLNGGGVGGVPALFRRFAEQAGQDWTVSHELRGGTTLAQHLADRLDVIAKPWDVVVMQDYSVLDPEHPGNPAVTAKSAPALAAAVTRANSDVRVYLTATWSRADQVYKPSGHWHGQPVDRMALDLRKALDGVDAASTDIDGVLPVGEAWNRAMAEGVADPDPYDGTAFGQVDLWSYDQYHASAAGYYLEALVVFGRVTGVDPRSLGRKELAAHEIGLDPRVAEALQRVAAEELGLKGAGS</sequence>
<dbReference type="GO" id="GO:0016788">
    <property type="term" value="F:hydrolase activity, acting on ester bonds"/>
    <property type="evidence" value="ECO:0007669"/>
    <property type="project" value="UniProtKB-ARBA"/>
</dbReference>
<keyword evidence="3" id="KW-1185">Reference proteome</keyword>
<dbReference type="RefSeq" id="WP_089214087.1">
    <property type="nucleotide sequence ID" value="NZ_FZPA01000001.1"/>
</dbReference>
<proteinExistence type="predicted"/>
<name>A0A239D953_9SPHN</name>
<dbReference type="EMBL" id="FZPA01000001">
    <property type="protein sequence ID" value="SNS28817.1"/>
    <property type="molecule type" value="Genomic_DNA"/>
</dbReference>
<dbReference type="Gene3D" id="3.40.50.1110">
    <property type="entry name" value="SGNH hydrolase"/>
    <property type="match status" value="1"/>
</dbReference>
<evidence type="ECO:0000256" key="1">
    <source>
        <dbReference type="SAM" id="SignalP"/>
    </source>
</evidence>
<reference evidence="2 3" key="1">
    <citation type="submission" date="2017-06" db="EMBL/GenBank/DDBJ databases">
        <authorList>
            <person name="Kim H.J."/>
            <person name="Triplett B.A."/>
        </authorList>
    </citation>
    <scope>NUCLEOTIDE SEQUENCE [LARGE SCALE GENOMIC DNA]</scope>
    <source>
        <strain evidence="2 3">DS15</strain>
    </source>
</reference>
<evidence type="ECO:0000313" key="3">
    <source>
        <dbReference type="Proteomes" id="UP000198339"/>
    </source>
</evidence>